<comment type="caution">
    <text evidence="2">The sequence shown here is derived from an EMBL/GenBank/DDBJ whole genome shotgun (WGS) entry which is preliminary data.</text>
</comment>
<feature type="region of interest" description="Disordered" evidence="1">
    <location>
        <begin position="18"/>
        <end position="104"/>
    </location>
</feature>
<feature type="compositionally biased region" description="Polar residues" evidence="1">
    <location>
        <begin position="82"/>
        <end position="98"/>
    </location>
</feature>
<keyword evidence="3" id="KW-1185">Reference proteome</keyword>
<dbReference type="EMBL" id="JBJKBG010000008">
    <property type="protein sequence ID" value="KAL3724601.1"/>
    <property type="molecule type" value="Genomic_DNA"/>
</dbReference>
<accession>A0ABD3JK47</accession>
<dbReference type="Proteomes" id="UP001634007">
    <property type="component" value="Unassembled WGS sequence"/>
</dbReference>
<sequence length="104" mass="11220">MRFSQTWRAYKKSQSRWRSWSQIPSQSPPPWEAHGGYPPGMPSGSVAASAAKRRLASSDRSSSLRYQVASIRSCRESPPPRSQLSILSGGNGRVSSSAAAKLAG</sequence>
<reference evidence="2 3" key="1">
    <citation type="submission" date="2024-11" db="EMBL/GenBank/DDBJ databases">
        <title>Chromosome-level genome assembly of Eucalyptus globulus Labill. provides insights into its genome evolution.</title>
        <authorList>
            <person name="Li X."/>
        </authorList>
    </citation>
    <scope>NUCLEOTIDE SEQUENCE [LARGE SCALE GENOMIC DNA]</scope>
    <source>
        <strain evidence="2">CL2024</strain>
        <tissue evidence="2">Fresh tender leaves</tissue>
    </source>
</reference>
<evidence type="ECO:0000313" key="2">
    <source>
        <dbReference type="EMBL" id="KAL3724601.1"/>
    </source>
</evidence>
<gene>
    <name evidence="2" type="ORF">ACJRO7_029726</name>
</gene>
<organism evidence="2 3">
    <name type="scientific">Eucalyptus globulus</name>
    <name type="common">Tasmanian blue gum</name>
    <dbReference type="NCBI Taxonomy" id="34317"/>
    <lineage>
        <taxon>Eukaryota</taxon>
        <taxon>Viridiplantae</taxon>
        <taxon>Streptophyta</taxon>
        <taxon>Embryophyta</taxon>
        <taxon>Tracheophyta</taxon>
        <taxon>Spermatophyta</taxon>
        <taxon>Magnoliopsida</taxon>
        <taxon>eudicotyledons</taxon>
        <taxon>Gunneridae</taxon>
        <taxon>Pentapetalae</taxon>
        <taxon>rosids</taxon>
        <taxon>malvids</taxon>
        <taxon>Myrtales</taxon>
        <taxon>Myrtaceae</taxon>
        <taxon>Myrtoideae</taxon>
        <taxon>Eucalypteae</taxon>
        <taxon>Eucalyptus</taxon>
    </lineage>
</organism>
<dbReference type="AlphaFoldDB" id="A0ABD3JK47"/>
<protein>
    <submittedName>
        <fullName evidence="2">Uncharacterized protein</fullName>
    </submittedName>
</protein>
<proteinExistence type="predicted"/>
<evidence type="ECO:0000313" key="3">
    <source>
        <dbReference type="Proteomes" id="UP001634007"/>
    </source>
</evidence>
<name>A0ABD3JK47_EUCGL</name>
<evidence type="ECO:0000256" key="1">
    <source>
        <dbReference type="SAM" id="MobiDB-lite"/>
    </source>
</evidence>